<dbReference type="GO" id="GO:0005975">
    <property type="term" value="P:carbohydrate metabolic process"/>
    <property type="evidence" value="ECO:0007669"/>
    <property type="project" value="InterPro"/>
</dbReference>
<dbReference type="RefSeq" id="XP_013331341.1">
    <property type="nucleotide sequence ID" value="XM_013475887.1"/>
</dbReference>
<accession>A0A0F4Z2J2</accession>
<dbReference type="GO" id="GO:0005886">
    <property type="term" value="C:plasma membrane"/>
    <property type="evidence" value="ECO:0007669"/>
    <property type="project" value="TreeGrafter"/>
</dbReference>
<dbReference type="InterPro" id="IPR007822">
    <property type="entry name" value="LANC-like"/>
</dbReference>
<keyword evidence="1" id="KW-0479">Metal-binding</keyword>
<dbReference type="Proteomes" id="UP000053958">
    <property type="component" value="Unassembled WGS sequence"/>
</dbReference>
<dbReference type="InterPro" id="IPR012341">
    <property type="entry name" value="6hp_glycosidase-like_sf"/>
</dbReference>
<dbReference type="Gene3D" id="1.50.10.10">
    <property type="match status" value="1"/>
</dbReference>
<dbReference type="AlphaFoldDB" id="A0A0F4Z2J2"/>
<feature type="binding site" evidence="1">
    <location>
        <position position="338"/>
    </location>
    <ligand>
        <name>Zn(2+)</name>
        <dbReference type="ChEBI" id="CHEBI:29105"/>
    </ligand>
</feature>
<dbReference type="Pfam" id="PF05147">
    <property type="entry name" value="LANC_like"/>
    <property type="match status" value="1"/>
</dbReference>
<dbReference type="SMART" id="SM01260">
    <property type="entry name" value="LANC_like"/>
    <property type="match status" value="1"/>
</dbReference>
<dbReference type="PANTHER" id="PTHR12736">
    <property type="entry name" value="LANC-LIKE PROTEIN"/>
    <property type="match status" value="1"/>
</dbReference>
<name>A0A0F4Z2J2_RASE3</name>
<reference evidence="2 3" key="1">
    <citation type="submission" date="2015-04" db="EMBL/GenBank/DDBJ databases">
        <authorList>
            <person name="Heijne W.H."/>
            <person name="Fedorova N.D."/>
            <person name="Nierman W.C."/>
            <person name="Vollebregt A.W."/>
            <person name="Zhao Z."/>
            <person name="Wu L."/>
            <person name="Kumar M."/>
            <person name="Stam H."/>
            <person name="van den Berg M.A."/>
            <person name="Pel H.J."/>
        </authorList>
    </citation>
    <scope>NUCLEOTIDE SEQUENCE [LARGE SCALE GENOMIC DNA]</scope>
    <source>
        <strain evidence="2 3">CBS 393.64</strain>
    </source>
</reference>
<proteinExistence type="predicted"/>
<dbReference type="PRINTS" id="PR01950">
    <property type="entry name" value="LANCSUPER"/>
</dbReference>
<sequence>MPTSRPQYYKNTLQPVEINRTNLKRILKELQLAVKQGTEVVRAGCPSPVDPFDYGSIYSGTPGIALSFLRLERQKASLVDDEHHDASRLPDFAGLARERIIPTPTDLRIPPGRMSPIGSPLGPVVLRILAACEGHGKAADGSLSISRDDITALNEAVQRSLQHGHVIPYRDRDMGGDEVLYGRAGLLWAILNIRNHVFDQDTRAALRPIFEAVPKLVDAIVEAGKQGARDFVKRYGAKDAFPLMWPWMDEYCGLGAVHGIASPCATFHALMFYLAGILTVLLACELEELEDGESRNYLPLIAGTITSLCKICIANDGHIPTAIPPRPSSRSSPLVQICHGAPGLLVLLATARRDSRLTSKFWQPEWDEAIRLGTEKVWQEGLLSKGGSLCHGLTGNAWPLLMLHDCFEYDVEDMKKAKQAYRERVSERAGRHPTGEEESLSSDYFLSRALAFMLLARESPPYSTALGSKTSYDFRMPDRPYSLYEGLAGELCAWAEACVVIKARLRKMELEDEKGSSVDINEDDIFGEYMLQQLGFPGLGGNGPRGLL</sequence>
<evidence type="ECO:0000313" key="2">
    <source>
        <dbReference type="EMBL" id="KKA24729.1"/>
    </source>
</evidence>
<dbReference type="PANTHER" id="PTHR12736:SF7">
    <property type="entry name" value="LANC-LIKE PROTEIN 3"/>
    <property type="match status" value="1"/>
</dbReference>
<dbReference type="OrthoDB" id="10257263at2759"/>
<organism evidence="2 3">
    <name type="scientific">Rasamsonia emersonii (strain ATCC 16479 / CBS 393.64 / IMI 116815)</name>
    <dbReference type="NCBI Taxonomy" id="1408163"/>
    <lineage>
        <taxon>Eukaryota</taxon>
        <taxon>Fungi</taxon>
        <taxon>Dikarya</taxon>
        <taxon>Ascomycota</taxon>
        <taxon>Pezizomycotina</taxon>
        <taxon>Eurotiomycetes</taxon>
        <taxon>Eurotiomycetidae</taxon>
        <taxon>Eurotiales</taxon>
        <taxon>Trichocomaceae</taxon>
        <taxon>Rasamsonia</taxon>
    </lineage>
</organism>
<protein>
    <submittedName>
        <fullName evidence="2">Lanthionine synthetase C family protein</fullName>
    </submittedName>
</protein>
<dbReference type="GeneID" id="25313545"/>
<evidence type="ECO:0000256" key="1">
    <source>
        <dbReference type="PIRSR" id="PIRSR607822-1"/>
    </source>
</evidence>
<dbReference type="GO" id="GO:0031179">
    <property type="term" value="P:peptide modification"/>
    <property type="evidence" value="ECO:0007669"/>
    <property type="project" value="InterPro"/>
</dbReference>
<keyword evidence="1" id="KW-0862">Zinc</keyword>
<feature type="binding site" evidence="1">
    <location>
        <position position="391"/>
    </location>
    <ligand>
        <name>Zn(2+)</name>
        <dbReference type="ChEBI" id="CHEBI:29105"/>
    </ligand>
</feature>
<gene>
    <name evidence="2" type="ORF">T310_1194</name>
</gene>
<dbReference type="GO" id="GO:0046872">
    <property type="term" value="F:metal ion binding"/>
    <property type="evidence" value="ECO:0007669"/>
    <property type="project" value="UniProtKB-KW"/>
</dbReference>
<keyword evidence="3" id="KW-1185">Reference proteome</keyword>
<feature type="binding site" evidence="1">
    <location>
        <position position="390"/>
    </location>
    <ligand>
        <name>Zn(2+)</name>
        <dbReference type="ChEBI" id="CHEBI:29105"/>
    </ligand>
</feature>
<dbReference type="SUPFAM" id="SSF158745">
    <property type="entry name" value="LanC-like"/>
    <property type="match status" value="1"/>
</dbReference>
<dbReference type="CDD" id="cd04794">
    <property type="entry name" value="euk_LANCL"/>
    <property type="match status" value="1"/>
</dbReference>
<comment type="caution">
    <text evidence="2">The sequence shown here is derived from an EMBL/GenBank/DDBJ whole genome shotgun (WGS) entry which is preliminary data.</text>
</comment>
<dbReference type="EMBL" id="LASV01000049">
    <property type="protein sequence ID" value="KKA24729.1"/>
    <property type="molecule type" value="Genomic_DNA"/>
</dbReference>
<evidence type="ECO:0000313" key="3">
    <source>
        <dbReference type="Proteomes" id="UP000053958"/>
    </source>
</evidence>